<evidence type="ECO:0000256" key="1">
    <source>
        <dbReference type="SAM" id="MobiDB-lite"/>
    </source>
</evidence>
<dbReference type="RefSeq" id="WP_379716834.1">
    <property type="nucleotide sequence ID" value="NZ_JBHTBS010000027.1"/>
</dbReference>
<sequence length="212" mass="23462">MKYGLLIVAVLSISSFASEPKLIDPSPAEIPFPEKSSDVISLSNGRLLVSILNRHGGSLLSAKSTDGVADEIQLGFEASMRSTVTDEKRGEIWCVLWEATRLGRQPKFLVSASLEKRERGGAQLALFPLLLQESSEIIDIMSVAKGELRVIVRTVDQADSAKGIVYREGKVNISELERIKTDFPNSHEPSREIIRQQVRDRREGATETVEDE</sequence>
<feature type="chain" id="PRO_5046203779" evidence="2">
    <location>
        <begin position="18"/>
        <end position="212"/>
    </location>
</feature>
<dbReference type="Proteomes" id="UP001596472">
    <property type="component" value="Unassembled WGS sequence"/>
</dbReference>
<keyword evidence="2" id="KW-0732">Signal</keyword>
<evidence type="ECO:0000256" key="2">
    <source>
        <dbReference type="SAM" id="SignalP"/>
    </source>
</evidence>
<proteinExistence type="predicted"/>
<reference evidence="4" key="1">
    <citation type="journal article" date="2019" name="Int. J. Syst. Evol. Microbiol.">
        <title>The Global Catalogue of Microorganisms (GCM) 10K type strain sequencing project: providing services to taxonomists for standard genome sequencing and annotation.</title>
        <authorList>
            <consortium name="The Broad Institute Genomics Platform"/>
            <consortium name="The Broad Institute Genome Sequencing Center for Infectious Disease"/>
            <person name="Wu L."/>
            <person name="Ma J."/>
        </authorList>
    </citation>
    <scope>NUCLEOTIDE SEQUENCE [LARGE SCALE GENOMIC DNA]</scope>
    <source>
        <strain evidence="4">CGMCC 4.1467</strain>
    </source>
</reference>
<gene>
    <name evidence="3" type="ORF">ACFQY0_20805</name>
</gene>
<feature type="compositionally biased region" description="Basic and acidic residues" evidence="1">
    <location>
        <begin position="188"/>
        <end position="205"/>
    </location>
</feature>
<evidence type="ECO:0000313" key="3">
    <source>
        <dbReference type="EMBL" id="MFC7339637.1"/>
    </source>
</evidence>
<keyword evidence="4" id="KW-1185">Reference proteome</keyword>
<organism evidence="3 4">
    <name type="scientific">Haloferula chungangensis</name>
    <dbReference type="NCBI Taxonomy" id="1048331"/>
    <lineage>
        <taxon>Bacteria</taxon>
        <taxon>Pseudomonadati</taxon>
        <taxon>Verrucomicrobiota</taxon>
        <taxon>Verrucomicrobiia</taxon>
        <taxon>Verrucomicrobiales</taxon>
        <taxon>Verrucomicrobiaceae</taxon>
        <taxon>Haloferula</taxon>
    </lineage>
</organism>
<name>A0ABW2LB00_9BACT</name>
<comment type="caution">
    <text evidence="3">The sequence shown here is derived from an EMBL/GenBank/DDBJ whole genome shotgun (WGS) entry which is preliminary data.</text>
</comment>
<dbReference type="EMBL" id="JBHTBS010000027">
    <property type="protein sequence ID" value="MFC7339637.1"/>
    <property type="molecule type" value="Genomic_DNA"/>
</dbReference>
<feature type="region of interest" description="Disordered" evidence="1">
    <location>
        <begin position="182"/>
        <end position="212"/>
    </location>
</feature>
<accession>A0ABW2LB00</accession>
<evidence type="ECO:0000313" key="4">
    <source>
        <dbReference type="Proteomes" id="UP001596472"/>
    </source>
</evidence>
<feature type="signal peptide" evidence="2">
    <location>
        <begin position="1"/>
        <end position="17"/>
    </location>
</feature>
<protein>
    <submittedName>
        <fullName evidence="3">Uncharacterized protein</fullName>
    </submittedName>
</protein>